<dbReference type="EMBL" id="JAAZCD010000249">
    <property type="protein sequence ID" value="NLD32790.1"/>
    <property type="molecule type" value="Genomic_DNA"/>
</dbReference>
<protein>
    <submittedName>
        <fullName evidence="1">Uncharacterized protein</fullName>
    </submittedName>
</protein>
<name>A0A847D8B3_9LACT</name>
<dbReference type="RefSeq" id="WP_276647787.1">
    <property type="nucleotide sequence ID" value="NZ_JAAZCD010000249.1"/>
</dbReference>
<comment type="caution">
    <text evidence="1">The sequence shown here is derived from an EMBL/GenBank/DDBJ whole genome shotgun (WGS) entry which is preliminary data.</text>
</comment>
<gene>
    <name evidence="1" type="ORF">GX662_11135</name>
</gene>
<accession>A0A847D8B3</accession>
<dbReference type="AlphaFoldDB" id="A0A847D8B3"/>
<sequence>MEKEVEVEPFGVDCICDECQIGELRPTGNNSYMPEIKIEHRCSNCGDLQYFKENYPLIKFRIK</sequence>
<evidence type="ECO:0000313" key="1">
    <source>
        <dbReference type="EMBL" id="NLD32790.1"/>
    </source>
</evidence>
<proteinExistence type="predicted"/>
<dbReference type="Proteomes" id="UP000589373">
    <property type="component" value="Unassembled WGS sequence"/>
</dbReference>
<organism evidence="1 2">
    <name type="scientific">Trichococcus flocculiformis</name>
    <dbReference type="NCBI Taxonomy" id="82803"/>
    <lineage>
        <taxon>Bacteria</taxon>
        <taxon>Bacillati</taxon>
        <taxon>Bacillota</taxon>
        <taxon>Bacilli</taxon>
        <taxon>Lactobacillales</taxon>
        <taxon>Carnobacteriaceae</taxon>
        <taxon>Trichococcus</taxon>
    </lineage>
</organism>
<evidence type="ECO:0000313" key="2">
    <source>
        <dbReference type="Proteomes" id="UP000589373"/>
    </source>
</evidence>
<reference evidence="1 2" key="1">
    <citation type="journal article" date="2020" name="Biotechnol. Biofuels">
        <title>New insights from the biogas microbiome by comprehensive genome-resolved metagenomics of nearly 1600 species originating from multiple anaerobic digesters.</title>
        <authorList>
            <person name="Campanaro S."/>
            <person name="Treu L."/>
            <person name="Rodriguez-R L.M."/>
            <person name="Kovalovszki A."/>
            <person name="Ziels R.M."/>
            <person name="Maus I."/>
            <person name="Zhu X."/>
            <person name="Kougias P.G."/>
            <person name="Basile A."/>
            <person name="Luo G."/>
            <person name="Schluter A."/>
            <person name="Konstantinidis K.T."/>
            <person name="Angelidaki I."/>
        </authorList>
    </citation>
    <scope>NUCLEOTIDE SEQUENCE [LARGE SCALE GENOMIC DNA]</scope>
    <source>
        <strain evidence="1">AS07pgkLD_105</strain>
    </source>
</reference>